<protein>
    <submittedName>
        <fullName evidence="16">CSON009175 protein</fullName>
    </submittedName>
</protein>
<dbReference type="InterPro" id="IPR012934">
    <property type="entry name" value="Znf_AD"/>
</dbReference>
<feature type="domain" description="C2H2-type" evidence="14">
    <location>
        <begin position="173"/>
        <end position="201"/>
    </location>
</feature>
<feature type="binding site" evidence="13">
    <location>
        <position position="66"/>
    </location>
    <ligand>
        <name>Zn(2+)</name>
        <dbReference type="ChEBI" id="CHEBI:29105"/>
    </ligand>
</feature>
<dbReference type="FunFam" id="3.30.160.60:FF:000097">
    <property type="entry name" value="Zinc finger protein"/>
    <property type="match status" value="1"/>
</dbReference>
<keyword evidence="6 12" id="KW-0863">Zinc-finger</keyword>
<reference evidence="16" key="1">
    <citation type="submission" date="2018-07" db="EMBL/GenBank/DDBJ databases">
        <authorList>
            <person name="Quirk P.G."/>
            <person name="Krulwich T.A."/>
        </authorList>
    </citation>
    <scope>NUCLEOTIDE SEQUENCE</scope>
</reference>
<dbReference type="AlphaFoldDB" id="A0A336MXK5"/>
<dbReference type="VEuPathDB" id="VectorBase:CSON009175"/>
<dbReference type="PROSITE" id="PS51915">
    <property type="entry name" value="ZAD"/>
    <property type="match status" value="1"/>
</dbReference>
<keyword evidence="4 13" id="KW-0479">Metal-binding</keyword>
<name>A0A336MXK5_CULSO</name>
<dbReference type="EMBL" id="UFQT01003609">
    <property type="protein sequence ID" value="SSX35142.1"/>
    <property type="molecule type" value="Genomic_DNA"/>
</dbReference>
<dbReference type="Gene3D" id="3.30.160.60">
    <property type="entry name" value="Classic Zinc Finger"/>
    <property type="match status" value="10"/>
</dbReference>
<evidence type="ECO:0000256" key="11">
    <source>
        <dbReference type="ARBA" id="ARBA00023242"/>
    </source>
</evidence>
<accession>A0A336MXK5</accession>
<feature type="domain" description="C2H2-type" evidence="14">
    <location>
        <begin position="285"/>
        <end position="312"/>
    </location>
</feature>
<keyword evidence="5" id="KW-0677">Repeat</keyword>
<feature type="domain" description="C2H2-type" evidence="14">
    <location>
        <begin position="257"/>
        <end position="284"/>
    </location>
</feature>
<dbReference type="GO" id="GO:0000981">
    <property type="term" value="F:DNA-binding transcription factor activity, RNA polymerase II-specific"/>
    <property type="evidence" value="ECO:0007669"/>
    <property type="project" value="TreeGrafter"/>
</dbReference>
<evidence type="ECO:0000256" key="12">
    <source>
        <dbReference type="PROSITE-ProRule" id="PRU00042"/>
    </source>
</evidence>
<evidence type="ECO:0000256" key="1">
    <source>
        <dbReference type="ARBA" id="ARBA00003767"/>
    </source>
</evidence>
<dbReference type="GO" id="GO:0000977">
    <property type="term" value="F:RNA polymerase II transcription regulatory region sequence-specific DNA binding"/>
    <property type="evidence" value="ECO:0007669"/>
    <property type="project" value="TreeGrafter"/>
</dbReference>
<dbReference type="PANTHER" id="PTHR24409:SF295">
    <property type="entry name" value="AZ2-RELATED"/>
    <property type="match status" value="1"/>
</dbReference>
<comment type="similarity">
    <text evidence="3">Belongs to the krueppel C2H2-type zinc-finger protein family.</text>
</comment>
<dbReference type="FunFam" id="3.30.160.60:FF:000340">
    <property type="entry name" value="zinc finger protein 473 isoform X1"/>
    <property type="match status" value="1"/>
</dbReference>
<feature type="domain" description="C2H2-type" evidence="14">
    <location>
        <begin position="483"/>
        <end position="510"/>
    </location>
</feature>
<evidence type="ECO:0000256" key="7">
    <source>
        <dbReference type="ARBA" id="ARBA00022833"/>
    </source>
</evidence>
<dbReference type="SUPFAM" id="SSF57716">
    <property type="entry name" value="Glucocorticoid receptor-like (DNA-binding domain)"/>
    <property type="match status" value="1"/>
</dbReference>
<dbReference type="Pfam" id="PF07776">
    <property type="entry name" value="zf-AD"/>
    <property type="match status" value="1"/>
</dbReference>
<dbReference type="InterPro" id="IPR013087">
    <property type="entry name" value="Znf_C2H2_type"/>
</dbReference>
<dbReference type="PROSITE" id="PS00028">
    <property type="entry name" value="ZINC_FINGER_C2H2_1"/>
    <property type="match status" value="12"/>
</dbReference>
<evidence type="ECO:0000256" key="13">
    <source>
        <dbReference type="PROSITE-ProRule" id="PRU01263"/>
    </source>
</evidence>
<keyword evidence="8" id="KW-0805">Transcription regulation</keyword>
<dbReference type="FunFam" id="3.30.160.60:FF:000145">
    <property type="entry name" value="Zinc finger protein 574"/>
    <property type="match status" value="1"/>
</dbReference>
<dbReference type="FunFam" id="3.30.160.60:FF:000110">
    <property type="entry name" value="Zinc finger protein-like"/>
    <property type="match status" value="1"/>
</dbReference>
<evidence type="ECO:0000313" key="16">
    <source>
        <dbReference type="EMBL" id="SSX35142.1"/>
    </source>
</evidence>
<feature type="domain" description="ZAD" evidence="15">
    <location>
        <begin position="15"/>
        <end position="93"/>
    </location>
</feature>
<keyword evidence="10" id="KW-0804">Transcription</keyword>
<dbReference type="PANTHER" id="PTHR24409">
    <property type="entry name" value="ZINC FINGER PROTEIN 142"/>
    <property type="match status" value="1"/>
</dbReference>
<dbReference type="Gene3D" id="3.40.1800.20">
    <property type="match status" value="1"/>
</dbReference>
<feature type="domain" description="C2H2-type" evidence="14">
    <location>
        <begin position="145"/>
        <end position="172"/>
    </location>
</feature>
<feature type="domain" description="C2H2-type" evidence="14">
    <location>
        <begin position="201"/>
        <end position="228"/>
    </location>
</feature>
<comment type="function">
    <text evidence="1">May be involved in transcriptional regulation.</text>
</comment>
<keyword evidence="9" id="KW-0238">DNA-binding</keyword>
<feature type="domain" description="C2H2-type" evidence="14">
    <location>
        <begin position="398"/>
        <end position="425"/>
    </location>
</feature>
<evidence type="ECO:0000256" key="5">
    <source>
        <dbReference type="ARBA" id="ARBA00022737"/>
    </source>
</evidence>
<dbReference type="SMART" id="SM00355">
    <property type="entry name" value="ZnF_C2H2"/>
    <property type="match status" value="13"/>
</dbReference>
<dbReference type="PROSITE" id="PS50157">
    <property type="entry name" value="ZINC_FINGER_C2H2_2"/>
    <property type="match status" value="12"/>
</dbReference>
<feature type="domain" description="C2H2-type" evidence="14">
    <location>
        <begin position="229"/>
        <end position="256"/>
    </location>
</feature>
<dbReference type="Pfam" id="PF00096">
    <property type="entry name" value="zf-C2H2"/>
    <property type="match status" value="11"/>
</dbReference>
<dbReference type="GO" id="GO:0008270">
    <property type="term" value="F:zinc ion binding"/>
    <property type="evidence" value="ECO:0007669"/>
    <property type="project" value="UniProtKB-UniRule"/>
</dbReference>
<evidence type="ECO:0000256" key="9">
    <source>
        <dbReference type="ARBA" id="ARBA00023125"/>
    </source>
</evidence>
<evidence type="ECO:0000256" key="2">
    <source>
        <dbReference type="ARBA" id="ARBA00004123"/>
    </source>
</evidence>
<feature type="domain" description="C2H2-type" evidence="14">
    <location>
        <begin position="315"/>
        <end position="342"/>
    </location>
</feature>
<evidence type="ECO:0000256" key="8">
    <source>
        <dbReference type="ARBA" id="ARBA00023015"/>
    </source>
</evidence>
<feature type="binding site" evidence="13">
    <location>
        <position position="17"/>
    </location>
    <ligand>
        <name>Zn(2+)</name>
        <dbReference type="ChEBI" id="CHEBI:29105"/>
    </ligand>
</feature>
<evidence type="ECO:0000256" key="3">
    <source>
        <dbReference type="ARBA" id="ARBA00006991"/>
    </source>
</evidence>
<proteinExistence type="inferred from homology"/>
<evidence type="ECO:0000259" key="15">
    <source>
        <dbReference type="PROSITE" id="PS51915"/>
    </source>
</evidence>
<feature type="binding site" evidence="13">
    <location>
        <position position="20"/>
    </location>
    <ligand>
        <name>Zn(2+)</name>
        <dbReference type="ChEBI" id="CHEBI:29105"/>
    </ligand>
</feature>
<dbReference type="GO" id="GO:0005634">
    <property type="term" value="C:nucleus"/>
    <property type="evidence" value="ECO:0007669"/>
    <property type="project" value="UniProtKB-SubCell"/>
</dbReference>
<gene>
    <name evidence="16" type="primary">CSON009175</name>
</gene>
<dbReference type="OMA" id="QICTECI"/>
<feature type="domain" description="C2H2-type" evidence="14">
    <location>
        <begin position="455"/>
        <end position="482"/>
    </location>
</feature>
<feature type="binding site" evidence="13">
    <location>
        <position position="69"/>
    </location>
    <ligand>
        <name>Zn(2+)</name>
        <dbReference type="ChEBI" id="CHEBI:29105"/>
    </ligand>
</feature>
<sequence>MTRSKSKTQVKATTDICRFCLKSEGAENFQNIKKEKLIEDIFSIEEVLTKCSKIDLNVLENYTQICTECISKITEFHKFYEGCIKSYEILLKSESESQKENAADDLQNENVAEIDTSDPFQESSDVEENDIKQDINEAPASNRPFKCPICDKAFQTISNRNTHIQSHNPAESFKCSKCEKSFKSKVYLSKHVKFVHSISEHECKICNKTFINAAKYKYHARAHDVSKQYHCKFCERSFIQIHHLQNHERTHTGLRPFLCTVCGQGFKVSCNLKLHMRVHENDRKFVCEICSKDFIQQSTYKMHMKTHSNDGQKEYQCEHCGKSFIQKSSLTVHLRIHSQEKKFECDKCDKKFIQRHQLNYHLKALHLKKEKPEIKSDAVKIENVNEKHEEKQKKILPYICTTCDKRFKVPSSLLAHTKIHNEDRKHACDQCNAKFKRREHLRIHVNGVHLKLKPFKCEICGRTFSQAGDRNIHMKSHNEDKEHTCTICDKKFRLLKALRTHARIHTGEKPFSCPFCKQSFMTYMAMAAHTEKCQVEVTSGRLFTTTTTSSELTYVRNNFNSFKEINGKMHHPTPTLIQLYLTSKQKTISFHSDFVING</sequence>
<evidence type="ECO:0000256" key="6">
    <source>
        <dbReference type="ARBA" id="ARBA00022771"/>
    </source>
</evidence>
<dbReference type="SUPFAM" id="SSF57667">
    <property type="entry name" value="beta-beta-alpha zinc fingers"/>
    <property type="match status" value="6"/>
</dbReference>
<organism evidence="16">
    <name type="scientific">Culicoides sonorensis</name>
    <name type="common">Biting midge</name>
    <dbReference type="NCBI Taxonomy" id="179676"/>
    <lineage>
        <taxon>Eukaryota</taxon>
        <taxon>Metazoa</taxon>
        <taxon>Ecdysozoa</taxon>
        <taxon>Arthropoda</taxon>
        <taxon>Hexapoda</taxon>
        <taxon>Insecta</taxon>
        <taxon>Pterygota</taxon>
        <taxon>Neoptera</taxon>
        <taxon>Endopterygota</taxon>
        <taxon>Diptera</taxon>
        <taxon>Nematocera</taxon>
        <taxon>Chironomoidea</taxon>
        <taxon>Ceratopogonidae</taxon>
        <taxon>Ceratopogoninae</taxon>
        <taxon>Culicoides</taxon>
        <taxon>Monoculicoides</taxon>
    </lineage>
</organism>
<evidence type="ECO:0000256" key="4">
    <source>
        <dbReference type="ARBA" id="ARBA00022723"/>
    </source>
</evidence>
<dbReference type="FunFam" id="3.30.160.60:FF:000303">
    <property type="entry name" value="Zinc finger protein 41"/>
    <property type="match status" value="1"/>
</dbReference>
<keyword evidence="11" id="KW-0539">Nucleus</keyword>
<evidence type="ECO:0000256" key="10">
    <source>
        <dbReference type="ARBA" id="ARBA00023163"/>
    </source>
</evidence>
<dbReference type="FunFam" id="3.30.160.60:FF:000446">
    <property type="entry name" value="Zinc finger protein"/>
    <property type="match status" value="1"/>
</dbReference>
<dbReference type="SMART" id="SM00868">
    <property type="entry name" value="zf-AD"/>
    <property type="match status" value="1"/>
</dbReference>
<feature type="domain" description="C2H2-type" evidence="14">
    <location>
        <begin position="426"/>
        <end position="454"/>
    </location>
</feature>
<comment type="subcellular location">
    <subcellularLocation>
        <location evidence="2">Nucleus</location>
    </subcellularLocation>
</comment>
<keyword evidence="7 13" id="KW-0862">Zinc</keyword>
<feature type="domain" description="C2H2-type" evidence="14">
    <location>
        <begin position="343"/>
        <end position="371"/>
    </location>
</feature>
<evidence type="ECO:0000259" key="14">
    <source>
        <dbReference type="PROSITE" id="PS50157"/>
    </source>
</evidence>
<dbReference type="InterPro" id="IPR036236">
    <property type="entry name" value="Znf_C2H2_sf"/>
</dbReference>